<evidence type="ECO:0000313" key="4">
    <source>
        <dbReference type="Proteomes" id="UP000254968"/>
    </source>
</evidence>
<feature type="region of interest" description="Disordered" evidence="1">
    <location>
        <begin position="209"/>
        <end position="229"/>
    </location>
</feature>
<dbReference type="PROSITE" id="PS50181">
    <property type="entry name" value="FBOX"/>
    <property type="match status" value="1"/>
</dbReference>
<evidence type="ECO:0000256" key="1">
    <source>
        <dbReference type="SAM" id="MobiDB-lite"/>
    </source>
</evidence>
<dbReference type="AlphaFoldDB" id="A0A378I2C3"/>
<dbReference type="OrthoDB" id="10002680at2"/>
<name>A0A378I2C3_9GAMM</name>
<feature type="compositionally biased region" description="Polar residues" evidence="1">
    <location>
        <begin position="209"/>
        <end position="225"/>
    </location>
</feature>
<organism evidence="3 4">
    <name type="scientific">Legionella beliardensis</name>
    <dbReference type="NCBI Taxonomy" id="91822"/>
    <lineage>
        <taxon>Bacteria</taxon>
        <taxon>Pseudomonadati</taxon>
        <taxon>Pseudomonadota</taxon>
        <taxon>Gammaproteobacteria</taxon>
        <taxon>Legionellales</taxon>
        <taxon>Legionellaceae</taxon>
        <taxon>Legionella</taxon>
    </lineage>
</organism>
<proteinExistence type="predicted"/>
<sequence>MKPSNRISPLTTLPPELKSQIALFLTINDWFSLRLADSAWKSIVTSAATLYLTSMEQRLPQLIASNFDFDLLLQKLLEEFKSLRERFEGKGVKRAEKRLEEMNDVIKNLQDPIAKFLFLKEQLSEQLADSSQQLFKESNATHSFLFRSGFMQSFHQRFKEIIQPIFDNCTNFSESLGFKKMLICIKLCSEHPLAQRWAQATLQVKEQKASMSPAQTNEENISSLKEVQRERERREAQRWEGLRLPTSVSFFSIPKLEISFPPSSESKPNRNMKRNP</sequence>
<dbReference type="RefSeq" id="WP_115302998.1">
    <property type="nucleotide sequence ID" value="NZ_CAAAHO010000007.1"/>
</dbReference>
<keyword evidence="4" id="KW-1185">Reference proteome</keyword>
<dbReference type="InterPro" id="IPR001810">
    <property type="entry name" value="F-box_dom"/>
</dbReference>
<dbReference type="InterPro" id="IPR036047">
    <property type="entry name" value="F-box-like_dom_sf"/>
</dbReference>
<evidence type="ECO:0000313" key="3">
    <source>
        <dbReference type="EMBL" id="STX29318.1"/>
    </source>
</evidence>
<protein>
    <recommendedName>
        <fullName evidence="2">F-box domain-containing protein</fullName>
    </recommendedName>
</protein>
<dbReference type="SUPFAM" id="SSF81383">
    <property type="entry name" value="F-box domain"/>
    <property type="match status" value="1"/>
</dbReference>
<gene>
    <name evidence="3" type="ORF">NCTC13315_01857</name>
</gene>
<evidence type="ECO:0000259" key="2">
    <source>
        <dbReference type="PROSITE" id="PS50181"/>
    </source>
</evidence>
<dbReference type="EMBL" id="UGNV01000001">
    <property type="protein sequence ID" value="STX29318.1"/>
    <property type="molecule type" value="Genomic_DNA"/>
</dbReference>
<reference evidence="3 4" key="1">
    <citation type="submission" date="2018-06" db="EMBL/GenBank/DDBJ databases">
        <authorList>
            <consortium name="Pathogen Informatics"/>
            <person name="Doyle S."/>
        </authorList>
    </citation>
    <scope>NUCLEOTIDE SEQUENCE [LARGE SCALE GENOMIC DNA]</scope>
    <source>
        <strain evidence="3 4">NCTC13315</strain>
    </source>
</reference>
<feature type="domain" description="F-box" evidence="2">
    <location>
        <begin position="7"/>
        <end position="54"/>
    </location>
</feature>
<dbReference type="Proteomes" id="UP000254968">
    <property type="component" value="Unassembled WGS sequence"/>
</dbReference>
<accession>A0A378I2C3</accession>